<evidence type="ECO:0000313" key="2">
    <source>
        <dbReference type="Proteomes" id="UP000822688"/>
    </source>
</evidence>
<dbReference type="AlphaFoldDB" id="A0A8T0IUE8"/>
<dbReference type="Proteomes" id="UP000822688">
    <property type="component" value="Chromosome 2"/>
</dbReference>
<reference evidence="1" key="1">
    <citation type="submission" date="2020-06" db="EMBL/GenBank/DDBJ databases">
        <title>WGS assembly of Ceratodon purpureus strain R40.</title>
        <authorList>
            <person name="Carey S.B."/>
            <person name="Jenkins J."/>
            <person name="Shu S."/>
            <person name="Lovell J.T."/>
            <person name="Sreedasyam A."/>
            <person name="Maumus F."/>
            <person name="Tiley G.P."/>
            <person name="Fernandez-Pozo N."/>
            <person name="Barry K."/>
            <person name="Chen C."/>
            <person name="Wang M."/>
            <person name="Lipzen A."/>
            <person name="Daum C."/>
            <person name="Saski C.A."/>
            <person name="Payton A.C."/>
            <person name="Mcbreen J.C."/>
            <person name="Conrad R.E."/>
            <person name="Kollar L.M."/>
            <person name="Olsson S."/>
            <person name="Huttunen S."/>
            <person name="Landis J.B."/>
            <person name="Wickett N.J."/>
            <person name="Johnson M.G."/>
            <person name="Rensing S.A."/>
            <person name="Grimwood J."/>
            <person name="Schmutz J."/>
            <person name="Mcdaniel S.F."/>
        </authorList>
    </citation>
    <scope>NUCLEOTIDE SEQUENCE</scope>
    <source>
        <strain evidence="1">R40</strain>
    </source>
</reference>
<comment type="caution">
    <text evidence="1">The sequence shown here is derived from an EMBL/GenBank/DDBJ whole genome shotgun (WGS) entry which is preliminary data.</text>
</comment>
<sequence>MLTWSPPKRFSHYSRPPSLLQCSSHAPLTLLQPSASSDLPFILFYYSIRWRLRTSFAPPALLPLSPCPPLAPPPTLLPLSSHCPPTLLRRSPRSPPYNLF</sequence>
<name>A0A8T0IUE8_CERPU</name>
<organism evidence="1 2">
    <name type="scientific">Ceratodon purpureus</name>
    <name type="common">Fire moss</name>
    <name type="synonym">Dicranum purpureum</name>
    <dbReference type="NCBI Taxonomy" id="3225"/>
    <lineage>
        <taxon>Eukaryota</taxon>
        <taxon>Viridiplantae</taxon>
        <taxon>Streptophyta</taxon>
        <taxon>Embryophyta</taxon>
        <taxon>Bryophyta</taxon>
        <taxon>Bryophytina</taxon>
        <taxon>Bryopsida</taxon>
        <taxon>Dicranidae</taxon>
        <taxon>Pseudoditrichales</taxon>
        <taxon>Ditrichaceae</taxon>
        <taxon>Ceratodon</taxon>
    </lineage>
</organism>
<accession>A0A8T0IUE8</accession>
<evidence type="ECO:0000313" key="1">
    <source>
        <dbReference type="EMBL" id="KAG0586725.1"/>
    </source>
</evidence>
<proteinExistence type="predicted"/>
<gene>
    <name evidence="1" type="ORF">KC19_2G112500</name>
</gene>
<dbReference type="EMBL" id="CM026422">
    <property type="protein sequence ID" value="KAG0586725.1"/>
    <property type="molecule type" value="Genomic_DNA"/>
</dbReference>
<keyword evidence="2" id="KW-1185">Reference proteome</keyword>
<protein>
    <submittedName>
        <fullName evidence="1">Uncharacterized protein</fullName>
    </submittedName>
</protein>